<accession>A0A2S6N6R2</accession>
<dbReference type="Gene3D" id="3.40.50.2300">
    <property type="match status" value="1"/>
</dbReference>
<comment type="caution">
    <text evidence="5">The sequence shown here is derived from an EMBL/GenBank/DDBJ whole genome shotgun (WGS) entry which is preliminary data.</text>
</comment>
<feature type="region of interest" description="Disordered" evidence="3">
    <location>
        <begin position="31"/>
        <end position="86"/>
    </location>
</feature>
<dbReference type="SUPFAM" id="SSF52172">
    <property type="entry name" value="CheY-like"/>
    <property type="match status" value="1"/>
</dbReference>
<dbReference type="InterPro" id="IPR001789">
    <property type="entry name" value="Sig_transdc_resp-reg_receiver"/>
</dbReference>
<reference evidence="5 6" key="1">
    <citation type="journal article" date="2018" name="Arch. Microbiol.">
        <title>New insights into the metabolic potential of the phototrophic purple bacterium Rhodopila globiformis DSM 161(T) from its draft genome sequence and evidence for a vanadium-dependent nitrogenase.</title>
        <authorList>
            <person name="Imhoff J.F."/>
            <person name="Rahn T."/>
            <person name="Kunzel S."/>
            <person name="Neulinger S.C."/>
        </authorList>
    </citation>
    <scope>NUCLEOTIDE SEQUENCE [LARGE SCALE GENOMIC DNA]</scope>
    <source>
        <strain evidence="5 6">DSM 16996</strain>
    </source>
</reference>
<dbReference type="AlphaFoldDB" id="A0A2S6N6R2"/>
<feature type="compositionally biased region" description="Polar residues" evidence="3">
    <location>
        <begin position="68"/>
        <end position="78"/>
    </location>
</feature>
<evidence type="ECO:0000313" key="6">
    <source>
        <dbReference type="Proteomes" id="UP000239089"/>
    </source>
</evidence>
<evidence type="ECO:0000256" key="3">
    <source>
        <dbReference type="SAM" id="MobiDB-lite"/>
    </source>
</evidence>
<dbReference type="InterPro" id="IPR011006">
    <property type="entry name" value="CheY-like_superfamily"/>
</dbReference>
<evidence type="ECO:0000313" key="5">
    <source>
        <dbReference type="EMBL" id="PPQ30301.1"/>
    </source>
</evidence>
<evidence type="ECO:0000259" key="4">
    <source>
        <dbReference type="PROSITE" id="PS50110"/>
    </source>
</evidence>
<dbReference type="GO" id="GO:0000160">
    <property type="term" value="P:phosphorelay signal transduction system"/>
    <property type="evidence" value="ECO:0007669"/>
    <property type="project" value="InterPro"/>
</dbReference>
<dbReference type="PROSITE" id="PS50110">
    <property type="entry name" value="RESPONSE_REGULATORY"/>
    <property type="match status" value="1"/>
</dbReference>
<dbReference type="InterPro" id="IPR050595">
    <property type="entry name" value="Bact_response_regulator"/>
</dbReference>
<dbReference type="EMBL" id="NHSJ01000082">
    <property type="protein sequence ID" value="PPQ30301.1"/>
    <property type="molecule type" value="Genomic_DNA"/>
</dbReference>
<sequence>MPPSGHYAAPPAGHLRALRIDRCDAARHVAREAGFPTRRPRPKRSFRPPVPPRSDQDRTHVRQRIPLSPQSGHLNPTFNGLMEPTPPREDQILPMPTEFSEHRRSRHVLIVEDDRDDAFLLKRALKTAALEQQVDLEIAYTENGMDALGDVACKDLLNHLPDIIVVDLNMPVVNGERFLSVLRDDMRLTGVPAIVLTTATENHVLDNALSEGADAAFSKPNTNEELLAIARTILSYGDSPGAATRHP</sequence>
<dbReference type="Proteomes" id="UP000239089">
    <property type="component" value="Unassembled WGS sequence"/>
</dbReference>
<feature type="domain" description="Response regulatory" evidence="4">
    <location>
        <begin position="107"/>
        <end position="234"/>
    </location>
</feature>
<keyword evidence="6" id="KW-1185">Reference proteome</keyword>
<evidence type="ECO:0000256" key="2">
    <source>
        <dbReference type="PROSITE-ProRule" id="PRU00169"/>
    </source>
</evidence>
<name>A0A2S6N6R2_9HYPH</name>
<protein>
    <recommendedName>
        <fullName evidence="4">Response regulatory domain-containing protein</fullName>
    </recommendedName>
</protein>
<keyword evidence="1 2" id="KW-0597">Phosphoprotein</keyword>
<dbReference type="SMART" id="SM00448">
    <property type="entry name" value="REC"/>
    <property type="match status" value="1"/>
</dbReference>
<dbReference type="PANTHER" id="PTHR44591:SF23">
    <property type="entry name" value="CHEY SUBFAMILY"/>
    <property type="match status" value="1"/>
</dbReference>
<organism evidence="5 6">
    <name type="scientific">Rhodoblastus sphagnicola</name>
    <dbReference type="NCBI Taxonomy" id="333368"/>
    <lineage>
        <taxon>Bacteria</taxon>
        <taxon>Pseudomonadati</taxon>
        <taxon>Pseudomonadota</taxon>
        <taxon>Alphaproteobacteria</taxon>
        <taxon>Hyphomicrobiales</taxon>
        <taxon>Rhodoblastaceae</taxon>
        <taxon>Rhodoblastus</taxon>
    </lineage>
</organism>
<dbReference type="Pfam" id="PF00072">
    <property type="entry name" value="Response_reg"/>
    <property type="match status" value="1"/>
</dbReference>
<dbReference type="PANTHER" id="PTHR44591">
    <property type="entry name" value="STRESS RESPONSE REGULATOR PROTEIN 1"/>
    <property type="match status" value="1"/>
</dbReference>
<feature type="modified residue" description="4-aspartylphosphate" evidence="2">
    <location>
        <position position="167"/>
    </location>
</feature>
<evidence type="ECO:0000256" key="1">
    <source>
        <dbReference type="ARBA" id="ARBA00022553"/>
    </source>
</evidence>
<proteinExistence type="predicted"/>
<gene>
    <name evidence="5" type="ORF">CCR94_13365</name>
</gene>